<sequence length="88" mass="9943">MFYFLNISCDHKNTGWYEDINFTSSHGFVFMNIETQRGGYWKEEACSDVILILEQFKTYLNGPHGVSGASLIKPTKPQIIFPSSCSGV</sequence>
<proteinExistence type="predicted"/>
<organism evidence="1 2">
    <name type="scientific">Nephila pilipes</name>
    <name type="common">Giant wood spider</name>
    <name type="synonym">Nephila maculata</name>
    <dbReference type="NCBI Taxonomy" id="299642"/>
    <lineage>
        <taxon>Eukaryota</taxon>
        <taxon>Metazoa</taxon>
        <taxon>Ecdysozoa</taxon>
        <taxon>Arthropoda</taxon>
        <taxon>Chelicerata</taxon>
        <taxon>Arachnida</taxon>
        <taxon>Araneae</taxon>
        <taxon>Araneomorphae</taxon>
        <taxon>Entelegynae</taxon>
        <taxon>Araneoidea</taxon>
        <taxon>Nephilidae</taxon>
        <taxon>Nephila</taxon>
    </lineage>
</organism>
<protein>
    <submittedName>
        <fullName evidence="1">Uncharacterized protein</fullName>
    </submittedName>
</protein>
<name>A0A8X6QU15_NEPPI</name>
<gene>
    <name evidence="1" type="ORF">NPIL_468841</name>
</gene>
<evidence type="ECO:0000313" key="2">
    <source>
        <dbReference type="Proteomes" id="UP000887013"/>
    </source>
</evidence>
<dbReference type="EMBL" id="BMAW01130853">
    <property type="protein sequence ID" value="GFU36681.1"/>
    <property type="molecule type" value="Genomic_DNA"/>
</dbReference>
<evidence type="ECO:0000313" key="1">
    <source>
        <dbReference type="EMBL" id="GFU36681.1"/>
    </source>
</evidence>
<accession>A0A8X6QU15</accession>
<keyword evidence="2" id="KW-1185">Reference proteome</keyword>
<dbReference type="AlphaFoldDB" id="A0A8X6QU15"/>
<reference evidence="1" key="1">
    <citation type="submission" date="2020-08" db="EMBL/GenBank/DDBJ databases">
        <title>Multicomponent nature underlies the extraordinary mechanical properties of spider dragline silk.</title>
        <authorList>
            <person name="Kono N."/>
            <person name="Nakamura H."/>
            <person name="Mori M."/>
            <person name="Yoshida Y."/>
            <person name="Ohtoshi R."/>
            <person name="Malay A.D."/>
            <person name="Moran D.A.P."/>
            <person name="Tomita M."/>
            <person name="Numata K."/>
            <person name="Arakawa K."/>
        </authorList>
    </citation>
    <scope>NUCLEOTIDE SEQUENCE</scope>
</reference>
<comment type="caution">
    <text evidence="1">The sequence shown here is derived from an EMBL/GenBank/DDBJ whole genome shotgun (WGS) entry which is preliminary data.</text>
</comment>
<dbReference type="Proteomes" id="UP000887013">
    <property type="component" value="Unassembled WGS sequence"/>
</dbReference>